<organism evidence="1 2">
    <name type="scientific">Xenorhabdus cabanillasii JM26</name>
    <dbReference type="NCBI Taxonomy" id="1427517"/>
    <lineage>
        <taxon>Bacteria</taxon>
        <taxon>Pseudomonadati</taxon>
        <taxon>Pseudomonadota</taxon>
        <taxon>Gammaproteobacteria</taxon>
        <taxon>Enterobacterales</taxon>
        <taxon>Morganellaceae</taxon>
        <taxon>Xenorhabdus</taxon>
    </lineage>
</organism>
<dbReference type="RefSeq" id="WP_156933305.1">
    <property type="nucleotide sequence ID" value="NZ_CAWLVK010000030.1"/>
</dbReference>
<protein>
    <submittedName>
        <fullName evidence="1">Uncharacterized protein</fullName>
    </submittedName>
</protein>
<name>W1IN35_9GAMM</name>
<comment type="caution">
    <text evidence="1">The sequence shown here is derived from an EMBL/GenBank/DDBJ whole genome shotgun (WGS) entry which is preliminary data.</text>
</comment>
<dbReference type="Proteomes" id="UP000019197">
    <property type="component" value="Unassembled WGS sequence"/>
</dbReference>
<evidence type="ECO:0000313" key="2">
    <source>
        <dbReference type="Proteomes" id="UP000019197"/>
    </source>
</evidence>
<evidence type="ECO:0000313" key="1">
    <source>
        <dbReference type="EMBL" id="CDL79849.1"/>
    </source>
</evidence>
<dbReference type="EMBL" id="CBXE010000030">
    <property type="protein sequence ID" value="CDL79849.1"/>
    <property type="molecule type" value="Genomic_DNA"/>
</dbReference>
<dbReference type="AlphaFoldDB" id="W1IN35"/>
<accession>W1IN35</accession>
<sequence>MEKEILKQAAMLMSEMRRNAVYKVVNRGLTVIVQQVKSMQPPRIFCSSILHRNA</sequence>
<gene>
    <name evidence="1" type="ORF">XCR1_1250026</name>
</gene>
<reference evidence="1 2" key="1">
    <citation type="submission" date="2013-11" db="EMBL/GenBank/DDBJ databases">
        <title>Draft genome sequence and annotation of the entomopathogenic bacterium, Xenorhabdus cabanillasi strain JM26.</title>
        <authorList>
            <person name="Gualtieri M."/>
            <person name="Ogier J.C."/>
            <person name="Pages S."/>
            <person name="Givaudan A."/>
            <person name="Gaudriault S."/>
        </authorList>
    </citation>
    <scope>NUCLEOTIDE SEQUENCE [LARGE SCALE GENOMIC DNA]</scope>
    <source>
        <strain evidence="1 2">JM26</strain>
    </source>
</reference>
<proteinExistence type="predicted"/>